<dbReference type="AlphaFoldDB" id="A0A0E9RHY5"/>
<name>A0A0E9RHY5_ANGAN</name>
<dbReference type="EMBL" id="GBXM01079836">
    <property type="protein sequence ID" value="JAH28741.1"/>
    <property type="molecule type" value="Transcribed_RNA"/>
</dbReference>
<protein>
    <submittedName>
        <fullName evidence="1">Uncharacterized protein</fullName>
    </submittedName>
</protein>
<proteinExistence type="predicted"/>
<evidence type="ECO:0000313" key="1">
    <source>
        <dbReference type="EMBL" id="JAH28741.1"/>
    </source>
</evidence>
<organism evidence="1">
    <name type="scientific">Anguilla anguilla</name>
    <name type="common">European freshwater eel</name>
    <name type="synonym">Muraena anguilla</name>
    <dbReference type="NCBI Taxonomy" id="7936"/>
    <lineage>
        <taxon>Eukaryota</taxon>
        <taxon>Metazoa</taxon>
        <taxon>Chordata</taxon>
        <taxon>Craniata</taxon>
        <taxon>Vertebrata</taxon>
        <taxon>Euteleostomi</taxon>
        <taxon>Actinopterygii</taxon>
        <taxon>Neopterygii</taxon>
        <taxon>Teleostei</taxon>
        <taxon>Anguilliformes</taxon>
        <taxon>Anguillidae</taxon>
        <taxon>Anguilla</taxon>
    </lineage>
</organism>
<sequence>MFSFCLFFCNLVPSFWTLCTLVMLQSSVF</sequence>
<reference evidence="1" key="2">
    <citation type="journal article" date="2015" name="Fish Shellfish Immunol.">
        <title>Early steps in the European eel (Anguilla anguilla)-Vibrio vulnificus interaction in the gills: Role of the RtxA13 toxin.</title>
        <authorList>
            <person name="Callol A."/>
            <person name="Pajuelo D."/>
            <person name="Ebbesson L."/>
            <person name="Teles M."/>
            <person name="MacKenzie S."/>
            <person name="Amaro C."/>
        </authorList>
    </citation>
    <scope>NUCLEOTIDE SEQUENCE</scope>
</reference>
<reference evidence="1" key="1">
    <citation type="submission" date="2014-11" db="EMBL/GenBank/DDBJ databases">
        <authorList>
            <person name="Amaro Gonzalez C."/>
        </authorList>
    </citation>
    <scope>NUCLEOTIDE SEQUENCE</scope>
</reference>
<accession>A0A0E9RHY5</accession>